<keyword evidence="2" id="KW-1185">Reference proteome</keyword>
<name>A0A1A9UGT4_GLOAU</name>
<proteinExistence type="predicted"/>
<protein>
    <submittedName>
        <fullName evidence="1">Uncharacterized protein</fullName>
    </submittedName>
</protein>
<dbReference type="AlphaFoldDB" id="A0A1A9UGT4"/>
<organism evidence="1 2">
    <name type="scientific">Glossina austeni</name>
    <name type="common">Savannah tsetse fly</name>
    <dbReference type="NCBI Taxonomy" id="7395"/>
    <lineage>
        <taxon>Eukaryota</taxon>
        <taxon>Metazoa</taxon>
        <taxon>Ecdysozoa</taxon>
        <taxon>Arthropoda</taxon>
        <taxon>Hexapoda</taxon>
        <taxon>Insecta</taxon>
        <taxon>Pterygota</taxon>
        <taxon>Neoptera</taxon>
        <taxon>Endopterygota</taxon>
        <taxon>Diptera</taxon>
        <taxon>Brachycera</taxon>
        <taxon>Muscomorpha</taxon>
        <taxon>Hippoboscoidea</taxon>
        <taxon>Glossinidae</taxon>
        <taxon>Glossina</taxon>
    </lineage>
</organism>
<reference evidence="1" key="1">
    <citation type="submission" date="2020-05" db="UniProtKB">
        <authorList>
            <consortium name="EnsemblMetazoa"/>
        </authorList>
    </citation>
    <scope>IDENTIFICATION</scope>
    <source>
        <strain evidence="1">TTRI</strain>
    </source>
</reference>
<dbReference type="EnsemblMetazoa" id="GAUT004394-RA">
    <property type="protein sequence ID" value="GAUT004394-PA"/>
    <property type="gene ID" value="GAUT004394"/>
</dbReference>
<sequence length="162" mass="18225">MGSGEPPMLLHVISSGLSSVAMAILPGDIIGGWGGVKTVKFTELRLVLAAERNDHNLRIRRLTVHVLVFHWFLSSPRFDLSKWYRSTRCGHLCLHLCLSPYSDEESTKQYHTLPNSTEGLNFRNFAQNIPPPILRYHPPPPPTISRSDTPAIPENYLQDVSI</sequence>
<accession>A0A1A9UGT4</accession>
<dbReference type="VEuPathDB" id="VectorBase:GAUT004394"/>
<evidence type="ECO:0000313" key="1">
    <source>
        <dbReference type="EnsemblMetazoa" id="GAUT004394-PA"/>
    </source>
</evidence>
<evidence type="ECO:0000313" key="2">
    <source>
        <dbReference type="Proteomes" id="UP000078200"/>
    </source>
</evidence>
<dbReference type="Proteomes" id="UP000078200">
    <property type="component" value="Unassembled WGS sequence"/>
</dbReference>